<reference evidence="1 2" key="1">
    <citation type="submission" date="2019-09" db="EMBL/GenBank/DDBJ databases">
        <title>Draft genome sequences of 48 bacterial type strains from the CCUG.</title>
        <authorList>
            <person name="Tunovic T."/>
            <person name="Pineiro-Iglesias B."/>
            <person name="Unosson C."/>
            <person name="Inganas E."/>
            <person name="Ohlen M."/>
            <person name="Cardew S."/>
            <person name="Jensie-Markopoulos S."/>
            <person name="Salva-Serra F."/>
            <person name="Jaen-Luchoro D."/>
            <person name="Karlsson R."/>
            <person name="Svensson-Stadler L."/>
            <person name="Chun J."/>
            <person name="Moore E."/>
        </authorList>
    </citation>
    <scope>NUCLEOTIDE SEQUENCE [LARGE SCALE GENOMIC DNA]</scope>
    <source>
        <strain evidence="1 2">CCUG 65686</strain>
    </source>
</reference>
<dbReference type="Proteomes" id="UP000473470">
    <property type="component" value="Unassembled WGS sequence"/>
</dbReference>
<dbReference type="EMBL" id="VZOK01000023">
    <property type="protein sequence ID" value="KAB0637051.1"/>
    <property type="molecule type" value="Genomic_DNA"/>
</dbReference>
<evidence type="ECO:0000313" key="1">
    <source>
        <dbReference type="EMBL" id="KAB0637051.1"/>
    </source>
</evidence>
<evidence type="ECO:0000313" key="2">
    <source>
        <dbReference type="Proteomes" id="UP000473470"/>
    </source>
</evidence>
<gene>
    <name evidence="1" type="ORF">F7R25_17335</name>
</gene>
<comment type="caution">
    <text evidence="1">The sequence shown here is derived from an EMBL/GenBank/DDBJ whole genome shotgun (WGS) entry which is preliminary data.</text>
</comment>
<dbReference type="AlphaFoldDB" id="A0A6L3MXH4"/>
<accession>A0A6L3MXH4</accession>
<evidence type="ECO:0008006" key="3">
    <source>
        <dbReference type="Google" id="ProtNLM"/>
    </source>
</evidence>
<name>A0A6L3MXH4_9BURK</name>
<proteinExistence type="predicted"/>
<protein>
    <recommendedName>
        <fullName evidence="3">HEXXH motif domain-containing protein</fullName>
    </recommendedName>
</protein>
<sequence>MAESHSVSVDRLLSGGYFGDTRHVLASCADRAAAYLDFADDDASIDPLREMLSSSSETGSWQIVLHPIARYAVRRAMWRLVHGGEAETTPAVRLPSETWARSVSENHPRAHASIGEIVWLHPSNAPECAAVMSLLYEAEIAPRGLSARVALIDGTPATVRGCQDGHALLMRLLPETAQSCIQHVRLMCTYSVDGKASASEAPQPAYFDSVSTPTIPGAIFLFSGALEEPWLAAESLLHEATHTKLFDLYMSPGLLVREYDARKSESVVSTWNKNLKWRRNHWPFDQGLGAYHVYIHLIAFFLAARTDTTSDHPRIRAHVTDKLAQAIRRAALLEPQLSAQAATWLTDEGAAFLAWLRDCRAQLTEMASGDCPREREPGIQ</sequence>
<dbReference type="InterPro" id="IPR026337">
    <property type="entry name" value="AKG_HExxH"/>
</dbReference>
<organism evidence="1 2">
    <name type="scientific">Burkholderia stagnalis</name>
    <dbReference type="NCBI Taxonomy" id="1503054"/>
    <lineage>
        <taxon>Bacteria</taxon>
        <taxon>Pseudomonadati</taxon>
        <taxon>Pseudomonadota</taxon>
        <taxon>Betaproteobacteria</taxon>
        <taxon>Burkholderiales</taxon>
        <taxon>Burkholderiaceae</taxon>
        <taxon>Burkholderia</taxon>
        <taxon>Burkholderia cepacia complex</taxon>
    </lineage>
</organism>
<dbReference type="RefSeq" id="WP_150998963.1">
    <property type="nucleotide sequence ID" value="NZ_CABVPM010000010.1"/>
</dbReference>
<dbReference type="NCBIfam" id="TIGR04267">
    <property type="entry name" value="mod_HExxH"/>
    <property type="match status" value="1"/>
</dbReference>